<comment type="subcellular location">
    <subcellularLocation>
        <location evidence="1">Membrane</location>
        <topology evidence="1">Single-pass membrane protein</topology>
    </subcellularLocation>
</comment>
<dbReference type="InterPro" id="IPR036116">
    <property type="entry name" value="FN3_sf"/>
</dbReference>
<comment type="caution">
    <text evidence="8">The sequence shown here is derived from an EMBL/GenBank/DDBJ whole genome shotgun (WGS) entry which is preliminary data.</text>
</comment>
<evidence type="ECO:0000256" key="2">
    <source>
        <dbReference type="ARBA" id="ARBA00022692"/>
    </source>
</evidence>
<dbReference type="InterPro" id="IPR013783">
    <property type="entry name" value="Ig-like_fold"/>
</dbReference>
<dbReference type="CDD" id="cd00063">
    <property type="entry name" value="FN3"/>
    <property type="match status" value="1"/>
</dbReference>
<dbReference type="EMBL" id="CAHIKZ030000679">
    <property type="protein sequence ID" value="CAE1232967.1"/>
    <property type="molecule type" value="Genomic_DNA"/>
</dbReference>
<reference evidence="8" key="1">
    <citation type="submission" date="2021-01" db="EMBL/GenBank/DDBJ databases">
        <authorList>
            <person name="Li R."/>
            <person name="Bekaert M."/>
        </authorList>
    </citation>
    <scope>NUCLEOTIDE SEQUENCE</scope>
    <source>
        <strain evidence="8">Farmed</strain>
    </source>
</reference>
<dbReference type="InterPro" id="IPR003961">
    <property type="entry name" value="FN3_dom"/>
</dbReference>
<evidence type="ECO:0000313" key="9">
    <source>
        <dbReference type="Proteomes" id="UP000597762"/>
    </source>
</evidence>
<gene>
    <name evidence="8" type="ORF">SPHA_18789</name>
</gene>
<evidence type="ECO:0000313" key="8">
    <source>
        <dbReference type="EMBL" id="CAE1232967.1"/>
    </source>
</evidence>
<dbReference type="GO" id="GO:0016020">
    <property type="term" value="C:membrane"/>
    <property type="evidence" value="ECO:0007669"/>
    <property type="project" value="UniProtKB-SubCell"/>
</dbReference>
<keyword evidence="9" id="KW-1185">Reference proteome</keyword>
<dbReference type="Gene3D" id="2.60.40.10">
    <property type="entry name" value="Immunoglobulins"/>
    <property type="match status" value="1"/>
</dbReference>
<name>A0A812BEZ1_ACAPH</name>
<evidence type="ECO:0000256" key="6">
    <source>
        <dbReference type="SAM" id="Phobius"/>
    </source>
</evidence>
<evidence type="ECO:0000259" key="7">
    <source>
        <dbReference type="PROSITE" id="PS50853"/>
    </source>
</evidence>
<dbReference type="Pfam" id="PF13882">
    <property type="entry name" value="Bravo_FIGEY"/>
    <property type="match status" value="1"/>
</dbReference>
<feature type="domain" description="Fibronectin type-III" evidence="7">
    <location>
        <begin position="3"/>
        <end position="98"/>
    </location>
</feature>
<keyword evidence="4 6" id="KW-0472">Membrane</keyword>
<evidence type="ECO:0000256" key="3">
    <source>
        <dbReference type="ARBA" id="ARBA00022989"/>
    </source>
</evidence>
<accession>A0A812BEZ1</accession>
<evidence type="ECO:0000256" key="5">
    <source>
        <dbReference type="SAM" id="MobiDB-lite"/>
    </source>
</evidence>
<proteinExistence type="predicted"/>
<dbReference type="InterPro" id="IPR026966">
    <property type="entry name" value="Neurofascin/L1/NrCAM_C"/>
</dbReference>
<keyword evidence="3 6" id="KW-1133">Transmembrane helix</keyword>
<dbReference type="OrthoDB" id="6089929at2759"/>
<dbReference type="SUPFAM" id="SSF49265">
    <property type="entry name" value="Fibronectin type III"/>
    <property type="match status" value="1"/>
</dbReference>
<dbReference type="Proteomes" id="UP000597762">
    <property type="component" value="Unassembled WGS sequence"/>
</dbReference>
<dbReference type="PROSITE" id="PS50853">
    <property type="entry name" value="FN3"/>
    <property type="match status" value="1"/>
</dbReference>
<sequence>MEGPAIPEWSVKPIDENTLNISWGLGFNSSLINEGLLHVIEYRRHGEDDLIDTIGQTDLTWQAVSNLTAGILYEFRVVAMDGDLQAASEWKEVMLSPAAIARKATLATWFIVMMVVIAVLIFIMIIVCIVKRNREARYHVQEEGLPNGNEDNDENDKTVSNGDKGSEVSGSDSLEDYGKVDSLKFNEEGSIIGQSGSQELKEAS</sequence>
<keyword evidence="2 6" id="KW-0812">Transmembrane</keyword>
<feature type="transmembrane region" description="Helical" evidence="6">
    <location>
        <begin position="106"/>
        <end position="130"/>
    </location>
</feature>
<protein>
    <submittedName>
        <fullName evidence="8">NRCAM</fullName>
    </submittedName>
</protein>
<evidence type="ECO:0000256" key="4">
    <source>
        <dbReference type="ARBA" id="ARBA00023136"/>
    </source>
</evidence>
<feature type="region of interest" description="Disordered" evidence="5">
    <location>
        <begin position="143"/>
        <end position="176"/>
    </location>
</feature>
<feature type="compositionally biased region" description="Polar residues" evidence="5">
    <location>
        <begin position="158"/>
        <end position="172"/>
    </location>
</feature>
<evidence type="ECO:0000256" key="1">
    <source>
        <dbReference type="ARBA" id="ARBA00004167"/>
    </source>
</evidence>
<dbReference type="AlphaFoldDB" id="A0A812BEZ1"/>
<organism evidence="8 9">
    <name type="scientific">Acanthosepion pharaonis</name>
    <name type="common">Pharaoh cuttlefish</name>
    <name type="synonym">Sepia pharaonis</name>
    <dbReference type="NCBI Taxonomy" id="158019"/>
    <lineage>
        <taxon>Eukaryota</taxon>
        <taxon>Metazoa</taxon>
        <taxon>Spiralia</taxon>
        <taxon>Lophotrochozoa</taxon>
        <taxon>Mollusca</taxon>
        <taxon>Cephalopoda</taxon>
        <taxon>Coleoidea</taxon>
        <taxon>Decapodiformes</taxon>
        <taxon>Sepiida</taxon>
        <taxon>Sepiina</taxon>
        <taxon>Sepiidae</taxon>
        <taxon>Acanthosepion</taxon>
    </lineage>
</organism>